<keyword evidence="2" id="KW-0812">Transmembrane</keyword>
<organism evidence="3 4">
    <name type="scientific">Arthrobacter cupressi</name>
    <dbReference type="NCBI Taxonomy" id="1045773"/>
    <lineage>
        <taxon>Bacteria</taxon>
        <taxon>Bacillati</taxon>
        <taxon>Actinomycetota</taxon>
        <taxon>Actinomycetes</taxon>
        <taxon>Micrococcales</taxon>
        <taxon>Micrococcaceae</taxon>
        <taxon>Arthrobacter</taxon>
    </lineage>
</organism>
<dbReference type="PANTHER" id="PTHR41282:SF1">
    <property type="entry name" value="CONSERVED TRANSMEMBRANE PROTEIN-RELATED"/>
    <property type="match status" value="1"/>
</dbReference>
<dbReference type="Pfam" id="PF12811">
    <property type="entry name" value="BaxI_1"/>
    <property type="match status" value="1"/>
</dbReference>
<dbReference type="Proteomes" id="UP000182130">
    <property type="component" value="Unassembled WGS sequence"/>
</dbReference>
<feature type="transmembrane region" description="Helical" evidence="2">
    <location>
        <begin position="155"/>
        <end position="175"/>
    </location>
</feature>
<feature type="transmembrane region" description="Helical" evidence="2">
    <location>
        <begin position="213"/>
        <end position="232"/>
    </location>
</feature>
<name>A0A1G8IRF2_9MICC</name>
<reference evidence="4" key="1">
    <citation type="submission" date="2016-10" db="EMBL/GenBank/DDBJ databases">
        <authorList>
            <person name="Varghese N."/>
            <person name="Submissions S."/>
        </authorList>
    </citation>
    <scope>NUCLEOTIDE SEQUENCE [LARGE SCALE GENOMIC DNA]</scope>
    <source>
        <strain evidence="4">CGMCC 1.10783</strain>
    </source>
</reference>
<keyword evidence="4" id="KW-1185">Reference proteome</keyword>
<feature type="transmembrane region" description="Helical" evidence="2">
    <location>
        <begin position="181"/>
        <end position="201"/>
    </location>
</feature>
<evidence type="ECO:0000256" key="2">
    <source>
        <dbReference type="SAM" id="Phobius"/>
    </source>
</evidence>
<dbReference type="STRING" id="1045773.SAMN05216555_101318"/>
<dbReference type="OrthoDB" id="116480at2"/>
<feature type="transmembrane region" description="Helical" evidence="2">
    <location>
        <begin position="102"/>
        <end position="123"/>
    </location>
</feature>
<keyword evidence="2" id="KW-0472">Membrane</keyword>
<dbReference type="EMBL" id="FNEI01000001">
    <property type="protein sequence ID" value="SDI21060.1"/>
    <property type="molecule type" value="Genomic_DNA"/>
</dbReference>
<feature type="region of interest" description="Disordered" evidence="1">
    <location>
        <begin position="1"/>
        <end position="75"/>
    </location>
</feature>
<evidence type="ECO:0000313" key="4">
    <source>
        <dbReference type="Proteomes" id="UP000182130"/>
    </source>
</evidence>
<dbReference type="AlphaFoldDB" id="A0A1G8IRF2"/>
<dbReference type="PIRSF" id="PIRSF009160">
    <property type="entry name" value="UCP009160"/>
    <property type="match status" value="1"/>
</dbReference>
<gene>
    <name evidence="3" type="ORF">SAMN05216555_101318</name>
</gene>
<protein>
    <submittedName>
        <fullName evidence="3">Uncharacterized membrane protein, YccA/Bax inhibitor family</fullName>
    </submittedName>
</protein>
<sequence>MALGGNPIFNGKNFRGATQAPPVPAHPYGQNPYGQNPYGQNPYGQAPYGQNPYGQAPYGQAPQGQPGWGTPPQGMSREQLEQMYNRPAAGPADTGRMTFDDVIIKTAACLAVVVLGAAVTLFVPMGTASLLMIVGALGGFVLALVNTFKKQPSPALILAYAGLEGFFLGGLTRILDGMFPGVGLQAVIGTVAVTGVTLLLFKSGKVRATPKAMRFFMIALIGYAVFALINMVMMWTGAVDSPFGLRTEVEILGIPLGVFIGLLAIGLAAFSLIMDFTSIEEGVRAGAPERYSWTAAFGLTVTLVWLYVEIIRLLAILRGDD</sequence>
<dbReference type="RefSeq" id="WP_074586345.1">
    <property type="nucleotide sequence ID" value="NZ_FNEI01000001.1"/>
</dbReference>
<feature type="transmembrane region" description="Helical" evidence="2">
    <location>
        <begin position="252"/>
        <end position="274"/>
    </location>
</feature>
<feature type="compositionally biased region" description="Low complexity" evidence="1">
    <location>
        <begin position="52"/>
        <end position="74"/>
    </location>
</feature>
<feature type="compositionally biased region" description="Polar residues" evidence="1">
    <location>
        <begin position="32"/>
        <end position="43"/>
    </location>
</feature>
<dbReference type="PANTHER" id="PTHR41282">
    <property type="entry name" value="CONSERVED TRANSMEMBRANE PROTEIN-RELATED"/>
    <property type="match status" value="1"/>
</dbReference>
<dbReference type="InterPro" id="IPR010539">
    <property type="entry name" value="BaxI_1-like"/>
</dbReference>
<accession>A0A1G8IRF2</accession>
<evidence type="ECO:0000256" key="1">
    <source>
        <dbReference type="SAM" id="MobiDB-lite"/>
    </source>
</evidence>
<proteinExistence type="predicted"/>
<keyword evidence="2" id="KW-1133">Transmembrane helix</keyword>
<feature type="transmembrane region" description="Helical" evidence="2">
    <location>
        <begin position="295"/>
        <end position="317"/>
    </location>
</feature>
<evidence type="ECO:0000313" key="3">
    <source>
        <dbReference type="EMBL" id="SDI21060.1"/>
    </source>
</evidence>
<feature type="transmembrane region" description="Helical" evidence="2">
    <location>
        <begin position="129"/>
        <end position="148"/>
    </location>
</feature>